<name>A0AAE8MP51_9PEZI</name>
<feature type="domain" description="Phospholipid/glycerol acyltransferase" evidence="5">
    <location>
        <begin position="86"/>
        <end position="208"/>
    </location>
</feature>
<keyword evidence="4" id="KW-1133">Transmembrane helix</keyword>
<dbReference type="PANTHER" id="PTHR10983:SF24">
    <property type="entry name" value="1-ACYLGLYCEROL-3-PHOSPHATE O-ACYLTRANSFERASE 3, ISOFORM E-RELATED"/>
    <property type="match status" value="1"/>
</dbReference>
<dbReference type="CDD" id="cd07990">
    <property type="entry name" value="LPLAT_LCLAT1-like"/>
    <property type="match status" value="1"/>
</dbReference>
<dbReference type="PANTHER" id="PTHR10983">
    <property type="entry name" value="1-ACYLGLYCEROL-3-PHOSPHATE ACYLTRANSFERASE-RELATED"/>
    <property type="match status" value="1"/>
</dbReference>
<comment type="similarity">
    <text evidence="1">Belongs to the 1-acyl-sn-glycerol-3-phosphate acyltransferase family.</text>
</comment>
<sequence length="311" mass="36190">MATPMTTVLTHIRGIIIAVPWFLSLLVADIIFTSLLPLVPVTPDIVYGISSAVVRFEWKWIQAIFEVVNGAEISVSGDTVPDGESGLVIANHVCWSDFYMIQAVAIRSGMISRLRYFAKVQLLWVPLLGWGFWSLGMPLVSRDWVKDKAEMDRVFSGIVKRRWPTWLVSFSEATRFTPKKYEESKRWCMENNRPQPKHALYPRNKGFVTTVQRLRHAPHMKAVYDLTIAYQHHGKFFEAPTWWDSVSLPGLTRKQGYRFYVHVRRFPMEDLPAQDDELAKWLEKVWIEKGDWLDRMKDECEAQWIRGQTSQ</sequence>
<feature type="transmembrane region" description="Helical" evidence="4">
    <location>
        <begin position="12"/>
        <end position="36"/>
    </location>
</feature>
<dbReference type="InterPro" id="IPR032098">
    <property type="entry name" value="Acyltransf_C"/>
</dbReference>
<keyword evidence="3 6" id="KW-0012">Acyltransferase</keyword>
<reference evidence="6" key="1">
    <citation type="submission" date="2018-03" db="EMBL/GenBank/DDBJ databases">
        <authorList>
            <person name="Guldener U."/>
        </authorList>
    </citation>
    <scope>NUCLEOTIDE SEQUENCE</scope>
</reference>
<evidence type="ECO:0000256" key="4">
    <source>
        <dbReference type="SAM" id="Phobius"/>
    </source>
</evidence>
<dbReference type="Pfam" id="PF16076">
    <property type="entry name" value="Acyltransf_C"/>
    <property type="match status" value="1"/>
</dbReference>
<proteinExistence type="inferred from homology"/>
<keyword evidence="4" id="KW-0812">Transmembrane</keyword>
<dbReference type="Proteomes" id="UP001187682">
    <property type="component" value="Unassembled WGS sequence"/>
</dbReference>
<keyword evidence="7" id="KW-1185">Reference proteome</keyword>
<evidence type="ECO:0000313" key="7">
    <source>
        <dbReference type="Proteomes" id="UP001187682"/>
    </source>
</evidence>
<dbReference type="Pfam" id="PF01553">
    <property type="entry name" value="Acyltransferase"/>
    <property type="match status" value="1"/>
</dbReference>
<keyword evidence="4" id="KW-0472">Membrane</keyword>
<evidence type="ECO:0000256" key="2">
    <source>
        <dbReference type="ARBA" id="ARBA00022679"/>
    </source>
</evidence>
<organism evidence="6 7">
    <name type="scientific">Cephalotrichum gorgonifer</name>
    <dbReference type="NCBI Taxonomy" id="2041049"/>
    <lineage>
        <taxon>Eukaryota</taxon>
        <taxon>Fungi</taxon>
        <taxon>Dikarya</taxon>
        <taxon>Ascomycota</taxon>
        <taxon>Pezizomycotina</taxon>
        <taxon>Sordariomycetes</taxon>
        <taxon>Hypocreomycetidae</taxon>
        <taxon>Microascales</taxon>
        <taxon>Microascaceae</taxon>
        <taxon>Cephalotrichum</taxon>
    </lineage>
</organism>
<gene>
    <name evidence="6" type="ORF">DNG_00656</name>
</gene>
<evidence type="ECO:0000313" key="6">
    <source>
        <dbReference type="EMBL" id="SPN97140.1"/>
    </source>
</evidence>
<accession>A0AAE8MP51</accession>
<comment type="caution">
    <text evidence="6">The sequence shown here is derived from an EMBL/GenBank/DDBJ whole genome shotgun (WGS) entry which is preliminary data.</text>
</comment>
<dbReference type="SMART" id="SM00563">
    <property type="entry name" value="PlsC"/>
    <property type="match status" value="1"/>
</dbReference>
<dbReference type="AlphaFoldDB" id="A0AAE8MP51"/>
<dbReference type="GO" id="GO:0003841">
    <property type="term" value="F:1-acylglycerol-3-phosphate O-acyltransferase activity"/>
    <property type="evidence" value="ECO:0007669"/>
    <property type="project" value="TreeGrafter"/>
</dbReference>
<dbReference type="SUPFAM" id="SSF69593">
    <property type="entry name" value="Glycerol-3-phosphate (1)-acyltransferase"/>
    <property type="match status" value="1"/>
</dbReference>
<protein>
    <submittedName>
        <fullName evidence="6">Probable 1-acyl-sn-glycerol-3-phosphate acyltransferase delta</fullName>
    </submittedName>
</protein>
<evidence type="ECO:0000256" key="1">
    <source>
        <dbReference type="ARBA" id="ARBA00008655"/>
    </source>
</evidence>
<dbReference type="EMBL" id="ONZQ02000001">
    <property type="protein sequence ID" value="SPN97140.1"/>
    <property type="molecule type" value="Genomic_DNA"/>
</dbReference>
<evidence type="ECO:0000256" key="3">
    <source>
        <dbReference type="ARBA" id="ARBA00023315"/>
    </source>
</evidence>
<dbReference type="GO" id="GO:0012505">
    <property type="term" value="C:endomembrane system"/>
    <property type="evidence" value="ECO:0007669"/>
    <property type="project" value="TreeGrafter"/>
</dbReference>
<keyword evidence="2" id="KW-0808">Transferase</keyword>
<dbReference type="InterPro" id="IPR002123">
    <property type="entry name" value="Plipid/glycerol_acylTrfase"/>
</dbReference>
<evidence type="ECO:0000259" key="5">
    <source>
        <dbReference type="SMART" id="SM00563"/>
    </source>
</evidence>